<feature type="compositionally biased region" description="Polar residues" evidence="4">
    <location>
        <begin position="39"/>
        <end position="48"/>
    </location>
</feature>
<dbReference type="Proteomes" id="UP000504607">
    <property type="component" value="Chromosome 4"/>
</dbReference>
<dbReference type="AlphaFoldDB" id="A0A6J0PIE7"/>
<feature type="coiled-coil region" evidence="3">
    <location>
        <begin position="261"/>
        <end position="649"/>
    </location>
</feature>
<evidence type="ECO:0000256" key="3">
    <source>
        <dbReference type="SAM" id="Coils"/>
    </source>
</evidence>
<feature type="region of interest" description="Disordered" evidence="4">
    <location>
        <begin position="688"/>
        <end position="824"/>
    </location>
</feature>
<name>A0A6J0PIE7_ELAGV</name>
<feature type="compositionally biased region" description="Basic and acidic residues" evidence="4">
    <location>
        <begin position="688"/>
        <end position="759"/>
    </location>
</feature>
<evidence type="ECO:0000313" key="6">
    <source>
        <dbReference type="RefSeq" id="XP_010919960.1"/>
    </source>
</evidence>
<feature type="region of interest" description="Disordered" evidence="4">
    <location>
        <begin position="1"/>
        <end position="93"/>
    </location>
</feature>
<protein>
    <submittedName>
        <fullName evidence="6 7">WEB family protein At3g02930, chloroplastic</fullName>
    </submittedName>
</protein>
<evidence type="ECO:0000313" key="5">
    <source>
        <dbReference type="Proteomes" id="UP000504607"/>
    </source>
</evidence>
<dbReference type="OrthoDB" id="6350175at2759"/>
<dbReference type="RefSeq" id="XP_019705851.1">
    <property type="nucleotide sequence ID" value="XM_019850292.1"/>
</dbReference>
<dbReference type="KEGG" id="egu:105043929"/>
<evidence type="ECO:0000313" key="7">
    <source>
        <dbReference type="RefSeq" id="XP_019705851.1"/>
    </source>
</evidence>
<sequence length="824" mass="91913">MIASKSKSGLSEASNNKSTPATPRVSKLGRGGSIKSDADSPSPQQNPRLSVDRSPRSADSKHAAERRSPKISTPPDKQPRASKGSELQAQLGVVQEDLKKARERLASVEKEKTRILEELKDAKRLADEATEKLKEAVVAQKRAEEATEIEKFRADELEQVGIEAAQKREEEWQKELESVRDQHSVDVASLVSATQELQRVKQELSMTNDAKNAALSHADDAMKIAEINAEKVELLSGDVSDLKSLLDSKLESKTNETAELVKKLESESLALKLELEKAKVAESKLVEMQALVEGLRMEVVDAKKAESAAGQLVDEWKRKVELLEVRLEEADQSEKSTADSLALVMKQLAEGGALLQDKQAEVAALKKDVESLELEVASYKADLDESSHRLDVAQQEASELGRTIEVLKSKIQIMEEEKMEALNNEKIASSNIKSLTEERNKLATELETTRDEGERVKKEMECLASALHEASTEARETQERLLAKQVEVEDAQAQIEDLKLALKNTQESTEETLEEARYEIVCLRKSVERLETESKNSRAEWDLKELNLENSIKKSEGEIIAMKVEMDKVVESLRDKEHEILAAKDEAVQLMDQLMQAESEATDANRAAELATADSLQLRERLLDKENELQNITQENDDLRMREAAALEKVKELTALLAEVTTKKTEVDGEVSKSEKECEQLPTMLESHVENAHDGESEKPRLDDPAEKLEECCRVDEKLKEENGNGRAEEKELLEEEGKMQEFCKTTDDKGLSTERENGADLDDELDSKMDGVSADQANGLPSEKLDNGATSPTKQQQQQQLKKKKALLQKFGSLLKKKSNHKQ</sequence>
<reference evidence="6 7" key="1">
    <citation type="submission" date="2025-04" db="UniProtKB">
        <authorList>
            <consortium name="RefSeq"/>
        </authorList>
    </citation>
    <scope>IDENTIFICATION</scope>
</reference>
<dbReference type="PANTHER" id="PTHR23160:SF20">
    <property type="entry name" value="OS02G0439200 PROTEIN"/>
    <property type="match status" value="1"/>
</dbReference>
<dbReference type="RefSeq" id="XP_010919960.1">
    <property type="nucleotide sequence ID" value="XM_010921658.2"/>
</dbReference>
<dbReference type="PANTHER" id="PTHR23160">
    <property type="entry name" value="SYNAPTONEMAL COMPLEX PROTEIN-RELATED"/>
    <property type="match status" value="1"/>
</dbReference>
<organism evidence="5 7">
    <name type="scientific">Elaeis guineensis var. tenera</name>
    <name type="common">Oil palm</name>
    <dbReference type="NCBI Taxonomy" id="51953"/>
    <lineage>
        <taxon>Eukaryota</taxon>
        <taxon>Viridiplantae</taxon>
        <taxon>Streptophyta</taxon>
        <taxon>Embryophyta</taxon>
        <taxon>Tracheophyta</taxon>
        <taxon>Spermatophyta</taxon>
        <taxon>Magnoliopsida</taxon>
        <taxon>Liliopsida</taxon>
        <taxon>Arecaceae</taxon>
        <taxon>Arecoideae</taxon>
        <taxon>Cocoseae</taxon>
        <taxon>Elaeidinae</taxon>
        <taxon>Elaeis</taxon>
    </lineage>
</organism>
<dbReference type="GO" id="GO:0007131">
    <property type="term" value="P:reciprocal meiotic recombination"/>
    <property type="evidence" value="ECO:0007669"/>
    <property type="project" value="TreeGrafter"/>
</dbReference>
<keyword evidence="5" id="KW-1185">Reference proteome</keyword>
<feature type="compositionally biased region" description="Polar residues" evidence="4">
    <location>
        <begin position="1"/>
        <end position="21"/>
    </location>
</feature>
<gene>
    <name evidence="6 7" type="primary">LOC105043929</name>
</gene>
<accession>A0A6J0PIE7</accession>
<evidence type="ECO:0000256" key="2">
    <source>
        <dbReference type="ARBA" id="ARBA00023054"/>
    </source>
</evidence>
<comment type="similarity">
    <text evidence="1">Belongs to the WEB family.</text>
</comment>
<keyword evidence="2 3" id="KW-0175">Coiled coil</keyword>
<evidence type="ECO:0000256" key="4">
    <source>
        <dbReference type="SAM" id="MobiDB-lite"/>
    </source>
</evidence>
<dbReference type="Pfam" id="PF05701">
    <property type="entry name" value="WEMBL"/>
    <property type="match status" value="1"/>
</dbReference>
<proteinExistence type="inferred from homology"/>
<feature type="compositionally biased region" description="Basic and acidic residues" evidence="4">
    <location>
        <begin position="50"/>
        <end position="68"/>
    </location>
</feature>
<dbReference type="InterPro" id="IPR008545">
    <property type="entry name" value="Web"/>
</dbReference>
<evidence type="ECO:0000256" key="1">
    <source>
        <dbReference type="ARBA" id="ARBA00005485"/>
    </source>
</evidence>
<dbReference type="GeneID" id="105043929"/>